<proteinExistence type="predicted"/>
<dbReference type="PROSITE" id="PS51257">
    <property type="entry name" value="PROKAR_LIPOPROTEIN"/>
    <property type="match status" value="1"/>
</dbReference>
<evidence type="ECO:0000313" key="2">
    <source>
        <dbReference type="EMBL" id="CAK8054541.1"/>
    </source>
</evidence>
<dbReference type="Proteomes" id="UP001314241">
    <property type="component" value="Unassembled WGS sequence"/>
</dbReference>
<reference evidence="2 3" key="1">
    <citation type="submission" date="2024-01" db="EMBL/GenBank/DDBJ databases">
        <authorList>
            <person name="Botero Cardona J."/>
        </authorList>
    </citation>
    <scope>NUCLEOTIDE SEQUENCE [LARGE SCALE GENOMIC DNA]</scope>
    <source>
        <strain evidence="2 3">LMG 33000</strain>
    </source>
</reference>
<dbReference type="GO" id="GO:0016787">
    <property type="term" value="F:hydrolase activity"/>
    <property type="evidence" value="ECO:0007669"/>
    <property type="project" value="UniProtKB-KW"/>
</dbReference>
<comment type="caution">
    <text evidence="2">The sequence shown here is derived from an EMBL/GenBank/DDBJ whole genome shotgun (WGS) entry which is preliminary data.</text>
</comment>
<dbReference type="SUPFAM" id="SSF53474">
    <property type="entry name" value="alpha/beta-Hydrolases"/>
    <property type="match status" value="1"/>
</dbReference>
<sequence length="304" mass="34128">MKFNKILLVFGATLLVVIACFSSIWITKQSHSGGKQIRNMRIAPVVFVPGSSASINRFDDLFTALNKGRRAKDKYSVLKVLVKKNNKLVYSGKVTDANHQPFIVVGFEDNSDSYANIKRQGKWLDIALTDLKKRYHFRQLSAVGHSNGGLDWTEYLENYYSSSDFSIDTLMTLGTPYNFSETSITKPTDMFRDFRDGATSLPSSLTVYSIAGSEDYTTDGLVPVQSVLAGKYIFQNHVKTYTQITVSGSNAQHSDLPDNTEVIQLIQEYVLGDNNSANHRRARNALKKEVEPKKDDDQKDNKDN</sequence>
<keyword evidence="2" id="KW-0378">Hydrolase</keyword>
<dbReference type="EMBL" id="CAWVOH010000002">
    <property type="protein sequence ID" value="CAK8054541.1"/>
    <property type="molecule type" value="Genomic_DNA"/>
</dbReference>
<name>A0ABP0ETM2_9LACO</name>
<evidence type="ECO:0000313" key="3">
    <source>
        <dbReference type="Proteomes" id="UP001314241"/>
    </source>
</evidence>
<feature type="compositionally biased region" description="Basic and acidic residues" evidence="1">
    <location>
        <begin position="286"/>
        <end position="304"/>
    </location>
</feature>
<feature type="region of interest" description="Disordered" evidence="1">
    <location>
        <begin position="284"/>
        <end position="304"/>
    </location>
</feature>
<gene>
    <name evidence="2" type="ORF">R54876_GBNLAHCA_01111</name>
</gene>
<dbReference type="InterPro" id="IPR029058">
    <property type="entry name" value="AB_hydrolase_fold"/>
</dbReference>
<accession>A0ABP0ETM2</accession>
<protein>
    <submittedName>
        <fullName evidence="2">Uncharacterized conserved protein with an alpha/beta hydrolase fold</fullName>
    </submittedName>
</protein>
<evidence type="ECO:0000256" key="1">
    <source>
        <dbReference type="SAM" id="MobiDB-lite"/>
    </source>
</evidence>
<dbReference type="RefSeq" id="WP_349642089.1">
    <property type="nucleotide sequence ID" value="NZ_CAWVOH010000002.1"/>
</dbReference>
<keyword evidence="3" id="KW-1185">Reference proteome</keyword>
<dbReference type="InterPro" id="IPR010315">
    <property type="entry name" value="DUF915_hydro-like"/>
</dbReference>
<dbReference type="Pfam" id="PF06028">
    <property type="entry name" value="DUF915"/>
    <property type="match status" value="1"/>
</dbReference>
<dbReference type="Gene3D" id="3.40.50.1820">
    <property type="entry name" value="alpha/beta hydrolase"/>
    <property type="match status" value="1"/>
</dbReference>
<organism evidence="2 3">
    <name type="scientific">Eupransor demetentiae</name>
    <dbReference type="NCBI Taxonomy" id="3109584"/>
    <lineage>
        <taxon>Bacteria</taxon>
        <taxon>Bacillati</taxon>
        <taxon>Bacillota</taxon>
        <taxon>Bacilli</taxon>
        <taxon>Lactobacillales</taxon>
        <taxon>Lactobacillaceae</taxon>
        <taxon>Eupransor</taxon>
    </lineage>
</organism>